<feature type="signal peptide" evidence="1">
    <location>
        <begin position="1"/>
        <end position="27"/>
    </location>
</feature>
<evidence type="ECO:0000313" key="2">
    <source>
        <dbReference type="EMBL" id="GAA0937067.1"/>
    </source>
</evidence>
<evidence type="ECO:0000256" key="1">
    <source>
        <dbReference type="SAM" id="SignalP"/>
    </source>
</evidence>
<comment type="caution">
    <text evidence="2">The sequence shown here is derived from an EMBL/GenBank/DDBJ whole genome shotgun (WGS) entry which is preliminary data.</text>
</comment>
<reference evidence="2 3" key="1">
    <citation type="journal article" date="2019" name="Int. J. Syst. Evol. Microbiol.">
        <title>The Global Catalogue of Microorganisms (GCM) 10K type strain sequencing project: providing services to taxonomists for standard genome sequencing and annotation.</title>
        <authorList>
            <consortium name="The Broad Institute Genomics Platform"/>
            <consortium name="The Broad Institute Genome Sequencing Center for Infectious Disease"/>
            <person name="Wu L."/>
            <person name="Ma J."/>
        </authorList>
    </citation>
    <scope>NUCLEOTIDE SEQUENCE [LARGE SCALE GENOMIC DNA]</scope>
    <source>
        <strain evidence="2 3">JCM 10977</strain>
    </source>
</reference>
<proteinExistence type="predicted"/>
<dbReference type="EMBL" id="BAAAHK010000006">
    <property type="protein sequence ID" value="GAA0937067.1"/>
    <property type="molecule type" value="Genomic_DNA"/>
</dbReference>
<gene>
    <name evidence="2" type="ORF">GCM10009554_25080</name>
</gene>
<keyword evidence="1" id="KW-0732">Signal</keyword>
<feature type="chain" id="PRO_5046097509" evidence="1">
    <location>
        <begin position="28"/>
        <end position="400"/>
    </location>
</feature>
<accession>A0ABN1Q3P3</accession>
<dbReference type="RefSeq" id="WP_343968259.1">
    <property type="nucleotide sequence ID" value="NZ_BAAAHK010000006.1"/>
</dbReference>
<evidence type="ECO:0000313" key="3">
    <source>
        <dbReference type="Proteomes" id="UP001500542"/>
    </source>
</evidence>
<name>A0ABN1Q3P3_9ACTN</name>
<protein>
    <submittedName>
        <fullName evidence="2">Uncharacterized protein</fullName>
    </submittedName>
</protein>
<sequence>MKKFLALPVALATLALTGSLMTAPAQAAPVPGAAVATAPGDLSPEQSHALLEQLEAKLPAGYEAKFAATKARLGLQDSDLQKTAEQAINPDDYECPATTPVTDWVTASIADWTLDDRLNAFIILLLDPITYDALFFPEPAKGRFYGLDGEYTNTVKNTFKGLQGFWDINSKDIETVPAHGDTLLDQGRVARALSAAHGFSAADAASLASTMATIVNQPKFDFGNHPLFTFNAFAWSAEGVAIPGVGLPSDKVVMGDGVLEGFRALGLGDVAPKAILAHEFGHHVQYERHQFDSPLTGAEATRRTELMADSYAAYYLSHLKGAHLKWTRVQQYLETFYDLGDCGFSAEGHHGTPNQRRRAATWGLTLATFTFAPRYIIPTVTFGKLFDKVLPQLVRPDATS</sequence>
<keyword evidence="3" id="KW-1185">Reference proteome</keyword>
<organism evidence="2 3">
    <name type="scientific">Kribbella koreensis</name>
    <dbReference type="NCBI Taxonomy" id="57909"/>
    <lineage>
        <taxon>Bacteria</taxon>
        <taxon>Bacillati</taxon>
        <taxon>Actinomycetota</taxon>
        <taxon>Actinomycetes</taxon>
        <taxon>Propionibacteriales</taxon>
        <taxon>Kribbellaceae</taxon>
        <taxon>Kribbella</taxon>
    </lineage>
</organism>
<dbReference type="Proteomes" id="UP001500542">
    <property type="component" value="Unassembled WGS sequence"/>
</dbReference>